<dbReference type="Pfam" id="PF22184">
    <property type="entry name" value="CBM_56"/>
    <property type="match status" value="2"/>
</dbReference>
<evidence type="ECO:0000256" key="3">
    <source>
        <dbReference type="SAM" id="SignalP"/>
    </source>
</evidence>
<dbReference type="InterPro" id="IPR000757">
    <property type="entry name" value="Beta-glucanase-like"/>
</dbReference>
<dbReference type="SUPFAM" id="SSF49899">
    <property type="entry name" value="Concanavalin A-like lectins/glucanases"/>
    <property type="match status" value="1"/>
</dbReference>
<evidence type="ECO:0000313" key="6">
    <source>
        <dbReference type="EMBL" id="MDR7090897.1"/>
    </source>
</evidence>
<evidence type="ECO:0000259" key="5">
    <source>
        <dbReference type="PROSITE" id="PS52005"/>
    </source>
</evidence>
<feature type="domain" description="CBM56" evidence="5">
    <location>
        <begin position="679"/>
        <end position="773"/>
    </location>
</feature>
<dbReference type="InterPro" id="IPR013320">
    <property type="entry name" value="ConA-like_dom_sf"/>
</dbReference>
<evidence type="ECO:0000256" key="2">
    <source>
        <dbReference type="SAM" id="MobiDB-lite"/>
    </source>
</evidence>
<keyword evidence="3" id="KW-0732">Signal</keyword>
<dbReference type="CDD" id="cd08023">
    <property type="entry name" value="GH16_laminarinase_like"/>
    <property type="match status" value="1"/>
</dbReference>
<dbReference type="EMBL" id="JAVDVX010000005">
    <property type="protein sequence ID" value="MDR7090897.1"/>
    <property type="molecule type" value="Genomic_DNA"/>
</dbReference>
<dbReference type="Gene3D" id="2.60.120.200">
    <property type="match status" value="1"/>
</dbReference>
<evidence type="ECO:0000256" key="1">
    <source>
        <dbReference type="ARBA" id="ARBA00006865"/>
    </source>
</evidence>
<feature type="domain" description="GH16" evidence="4">
    <location>
        <begin position="20"/>
        <end position="312"/>
    </location>
</feature>
<organism evidence="6 7">
    <name type="scientific">Cellvibrio fibrivorans</name>
    <dbReference type="NCBI Taxonomy" id="126350"/>
    <lineage>
        <taxon>Bacteria</taxon>
        <taxon>Pseudomonadati</taxon>
        <taxon>Pseudomonadota</taxon>
        <taxon>Gammaproteobacteria</taxon>
        <taxon>Cellvibrionales</taxon>
        <taxon>Cellvibrionaceae</taxon>
        <taxon>Cellvibrio</taxon>
    </lineage>
</organism>
<feature type="signal peptide" evidence="3">
    <location>
        <begin position="1"/>
        <end position="29"/>
    </location>
</feature>
<comment type="similarity">
    <text evidence="1">Belongs to the glycosyl hydrolase 16 family.</text>
</comment>
<gene>
    <name evidence="6" type="ORF">J2X05_002923</name>
</gene>
<evidence type="ECO:0000313" key="7">
    <source>
        <dbReference type="Proteomes" id="UP001253595"/>
    </source>
</evidence>
<reference evidence="6 7" key="1">
    <citation type="submission" date="2023-07" db="EMBL/GenBank/DDBJ databases">
        <title>Sorghum-associated microbial communities from plants grown in Nebraska, USA.</title>
        <authorList>
            <person name="Schachtman D."/>
        </authorList>
    </citation>
    <scope>NUCLEOTIDE SEQUENCE [LARGE SCALE GENOMIC DNA]</scope>
    <source>
        <strain evidence="6 7">BE190</strain>
    </source>
</reference>
<dbReference type="RefSeq" id="WP_310073591.1">
    <property type="nucleotide sequence ID" value="NZ_JAVDVX010000005.1"/>
</dbReference>
<accession>A0ABU1V0B8</accession>
<feature type="region of interest" description="Disordered" evidence="2">
    <location>
        <begin position="507"/>
        <end position="565"/>
    </location>
</feature>
<dbReference type="Proteomes" id="UP001253595">
    <property type="component" value="Unassembled WGS sequence"/>
</dbReference>
<dbReference type="PROSITE" id="PS51762">
    <property type="entry name" value="GH16_2"/>
    <property type="match status" value="1"/>
</dbReference>
<name>A0ABU1V0B8_9GAMM</name>
<feature type="chain" id="PRO_5046943481" evidence="3">
    <location>
        <begin position="30"/>
        <end position="773"/>
    </location>
</feature>
<dbReference type="PROSITE" id="PS52005">
    <property type="entry name" value="CBM56"/>
    <property type="match status" value="2"/>
</dbReference>
<evidence type="ECO:0000259" key="4">
    <source>
        <dbReference type="PROSITE" id="PS51762"/>
    </source>
</evidence>
<dbReference type="InterPro" id="IPR050546">
    <property type="entry name" value="Glycosyl_Hydrlase_16"/>
</dbReference>
<dbReference type="Pfam" id="PF26113">
    <property type="entry name" value="GH16_XgeA"/>
    <property type="match status" value="1"/>
</dbReference>
<keyword evidence="7" id="KW-1185">Reference proteome</keyword>
<proteinExistence type="inferred from homology"/>
<dbReference type="PANTHER" id="PTHR10963">
    <property type="entry name" value="GLYCOSYL HYDROLASE-RELATED"/>
    <property type="match status" value="1"/>
</dbReference>
<dbReference type="PANTHER" id="PTHR10963:SF55">
    <property type="entry name" value="GLYCOSIDE HYDROLASE FAMILY 16 PROTEIN"/>
    <property type="match status" value="1"/>
</dbReference>
<dbReference type="InterPro" id="IPR047569">
    <property type="entry name" value="CBM56"/>
</dbReference>
<protein>
    <submittedName>
        <fullName evidence="6">Beta-glucanase (GH16 family)</fullName>
    </submittedName>
</protein>
<feature type="domain" description="CBM56" evidence="5">
    <location>
        <begin position="560"/>
        <end position="649"/>
    </location>
</feature>
<sequence>MNINNNVGLKAKLTAAMGTLLFAAAPVMADVLNPTIGSLLYEENFNTLDSSVWNSIEGDGCAIGLCGWGNQELQYYRANNLAIENVPFEPATKALAIQAKREAFGGSSFTSGKITTENKLQIKYGMIEIRMSTPQVGVGLWPAAWMLGTSLATWPAKGEIDIMEMGHRAQAMADAGFLGADINSYVGSNAIFYASAACVPANPTCAASTAWQTDNAYVANTPLTNRFVKYRLYWTDSQIRFTVIDNGVETDLYQNPIPVNEESSEFQAPFYLLFNLAVGGNFTDAANAGQVTAPLPGKMYVDYVRVYQLDGKGEVKLGNQVKPETGTFGVFTDNTATTNKQVAGASSDIWIWNTASTTAGTTAAYEGTNVIAWKYTAPQWFGGGIASRQARDMSKFVNGNMKFRIKIPANVAFKIGVQDTYTNQNWLTFPANTTTYGLVRNGDWAQATVPVSALRGSLVALQSMSTLFSIASVDGALPTSNFEMAIDDVIWECGASADCQAAVSSSSVPSSVAPSSRSSTPSSVAPSSRSSTPSSVAPSSRSSTPSSVAPSSRSSSSLAPSSSSVAASTNGHTVLSSTSVKFFVNNAAWADIHYTINNGPQQNIRLTHNADNSNTLTVTGIPAGALVKYSYTIGQAVGAIDTAWAQFNLPMVSSSASSVKSSVASSVKSSVASSVKSSVASSVRSSVASSVATYGYTKLSATSVRFYANNSPWTDIHYTVNGGAQQNIRMTHNADNTNVYTLSGVPAGAVIRYFYTIGQAVGAVDTAWVQFNM</sequence>
<comment type="caution">
    <text evidence="6">The sequence shown here is derived from an EMBL/GenBank/DDBJ whole genome shotgun (WGS) entry which is preliminary data.</text>
</comment>